<keyword evidence="3" id="KW-1185">Reference proteome</keyword>
<accession>D7G8C2</accession>
<name>D7G8C2_ECTSI</name>
<evidence type="ECO:0000256" key="1">
    <source>
        <dbReference type="SAM" id="MobiDB-lite"/>
    </source>
</evidence>
<dbReference type="InParanoid" id="D7G8C2"/>
<organism evidence="2 3">
    <name type="scientific">Ectocarpus siliculosus</name>
    <name type="common">Brown alga</name>
    <name type="synonym">Conferva siliculosa</name>
    <dbReference type="NCBI Taxonomy" id="2880"/>
    <lineage>
        <taxon>Eukaryota</taxon>
        <taxon>Sar</taxon>
        <taxon>Stramenopiles</taxon>
        <taxon>Ochrophyta</taxon>
        <taxon>PX clade</taxon>
        <taxon>Phaeophyceae</taxon>
        <taxon>Ectocarpales</taxon>
        <taxon>Ectocarpaceae</taxon>
        <taxon>Ectocarpus</taxon>
    </lineage>
</organism>
<gene>
    <name evidence="2" type="ORF">Esi_0088_0066</name>
</gene>
<dbReference type="Proteomes" id="UP000002630">
    <property type="component" value="Linkage Group LG33"/>
</dbReference>
<feature type="compositionally biased region" description="Low complexity" evidence="1">
    <location>
        <begin position="449"/>
        <end position="460"/>
    </location>
</feature>
<dbReference type="EMBL" id="FN649117">
    <property type="protein sequence ID" value="CBJ27974.1"/>
    <property type="molecule type" value="Genomic_DNA"/>
</dbReference>
<feature type="region of interest" description="Disordered" evidence="1">
    <location>
        <begin position="449"/>
        <end position="508"/>
    </location>
</feature>
<feature type="compositionally biased region" description="Polar residues" evidence="1">
    <location>
        <begin position="64"/>
        <end position="83"/>
    </location>
</feature>
<evidence type="ECO:0000313" key="2">
    <source>
        <dbReference type="EMBL" id="CBJ27974.1"/>
    </source>
</evidence>
<feature type="compositionally biased region" description="Low complexity" evidence="1">
    <location>
        <begin position="1"/>
        <end position="11"/>
    </location>
</feature>
<feature type="compositionally biased region" description="Low complexity" evidence="1">
    <location>
        <begin position="499"/>
        <end position="508"/>
    </location>
</feature>
<dbReference type="EMBL" id="FN649758">
    <property type="protein sequence ID" value="CBJ27974.1"/>
    <property type="molecule type" value="Genomic_DNA"/>
</dbReference>
<feature type="region of interest" description="Disordered" evidence="1">
    <location>
        <begin position="64"/>
        <end position="95"/>
    </location>
</feature>
<dbReference type="AlphaFoldDB" id="D7G8C2"/>
<sequence length="594" mass="63077">MAAASSSTGTTCTEPEHGRATEEDSAIMTSRPFSRDVSQEAPLPLGRRLLRAFSQGINPASSIRTLKGLSNTSRSSSGDTENLTPPPARSAVGPNSMLWTLSEASSLGEEAGWETIVEQDGIKPAMGLTSFHSEKHGLRLWVQPDSVPVPLSPGRQEASGPIRVRDLVQTVEFEGGELQGILEVECLPCGRRFDAPLLLDFPVDGRNKEEPIIDAHGRIQYEILIKDPRSESWVRDPESSIPPEIVQDNQGKVYVRAHVRHFSCWGFFFKPLDIGPQLFHKQTIPWAQSKRHQSLIQNNTPRGVDVHIYAMRMSQWSAALESVKAGAGIEGFQANFEFTGDVRQNVNPAALVPQMVTIPSGNSHWIEVPRVGAGFRSSRKAVVMIVTEFNDENDGKRMRLEAVEHLRSRTMLTVTLRVSEEGKVIGSPAASEAGGILSQLMRAIQNDVNATPNNAPSTAARSRSETNSGVNIGLGAERPGAEQFVGSPAMAESSGDDISPTGAGPADDAAAIATSTTRSAGDDAAAVTAPTAVPAEAAAPAAAAVSVAAVPEDREPPAAKAAVDDPWAGARSDAHPNASPFPATKSAATVSPVA</sequence>
<feature type="compositionally biased region" description="Low complexity" evidence="1">
    <location>
        <begin position="534"/>
        <end position="550"/>
    </location>
</feature>
<proteinExistence type="predicted"/>
<reference evidence="2 3" key="1">
    <citation type="journal article" date="2010" name="Nature">
        <title>The Ectocarpus genome and the independent evolution of multicellularity in brown algae.</title>
        <authorList>
            <person name="Cock J.M."/>
            <person name="Sterck L."/>
            <person name="Rouze P."/>
            <person name="Scornet D."/>
            <person name="Allen A.E."/>
            <person name="Amoutzias G."/>
            <person name="Anthouard V."/>
            <person name="Artiguenave F."/>
            <person name="Aury J.M."/>
            <person name="Badger J.H."/>
            <person name="Beszteri B."/>
            <person name="Billiau K."/>
            <person name="Bonnet E."/>
            <person name="Bothwell J.H."/>
            <person name="Bowler C."/>
            <person name="Boyen C."/>
            <person name="Brownlee C."/>
            <person name="Carrano C.J."/>
            <person name="Charrier B."/>
            <person name="Cho G.Y."/>
            <person name="Coelho S.M."/>
            <person name="Collen J."/>
            <person name="Corre E."/>
            <person name="Da Silva C."/>
            <person name="Delage L."/>
            <person name="Delaroque N."/>
            <person name="Dittami S.M."/>
            <person name="Doulbeau S."/>
            <person name="Elias M."/>
            <person name="Farnham G."/>
            <person name="Gachon C.M."/>
            <person name="Gschloessl B."/>
            <person name="Heesch S."/>
            <person name="Jabbari K."/>
            <person name="Jubin C."/>
            <person name="Kawai H."/>
            <person name="Kimura K."/>
            <person name="Kloareg B."/>
            <person name="Kupper F.C."/>
            <person name="Lang D."/>
            <person name="Le Bail A."/>
            <person name="Leblanc C."/>
            <person name="Lerouge P."/>
            <person name="Lohr M."/>
            <person name="Lopez P.J."/>
            <person name="Martens C."/>
            <person name="Maumus F."/>
            <person name="Michel G."/>
            <person name="Miranda-Saavedra D."/>
            <person name="Morales J."/>
            <person name="Moreau H."/>
            <person name="Motomura T."/>
            <person name="Nagasato C."/>
            <person name="Napoli C.A."/>
            <person name="Nelson D.R."/>
            <person name="Nyvall-Collen P."/>
            <person name="Peters A.F."/>
            <person name="Pommier C."/>
            <person name="Potin P."/>
            <person name="Poulain J."/>
            <person name="Quesneville H."/>
            <person name="Read B."/>
            <person name="Rensing S.A."/>
            <person name="Ritter A."/>
            <person name="Rousvoal S."/>
            <person name="Samanta M."/>
            <person name="Samson G."/>
            <person name="Schroeder D.C."/>
            <person name="Segurens B."/>
            <person name="Strittmatter M."/>
            <person name="Tonon T."/>
            <person name="Tregear J.W."/>
            <person name="Valentin K."/>
            <person name="von Dassow P."/>
            <person name="Yamagishi T."/>
            <person name="Van de Peer Y."/>
            <person name="Wincker P."/>
        </authorList>
    </citation>
    <scope>NUCLEOTIDE SEQUENCE [LARGE SCALE GENOMIC DNA]</scope>
    <source>
        <strain evidence="3">Ec32 / CCAP1310/4</strain>
    </source>
</reference>
<dbReference type="OrthoDB" id="10328946at2759"/>
<protein>
    <submittedName>
        <fullName evidence="2">Uncharacterized protein</fullName>
    </submittedName>
</protein>
<feature type="region of interest" description="Disordered" evidence="1">
    <location>
        <begin position="534"/>
        <end position="594"/>
    </location>
</feature>
<feature type="region of interest" description="Disordered" evidence="1">
    <location>
        <begin position="1"/>
        <end position="40"/>
    </location>
</feature>
<evidence type="ECO:0000313" key="3">
    <source>
        <dbReference type="Proteomes" id="UP000002630"/>
    </source>
</evidence>